<evidence type="ECO:0000256" key="1">
    <source>
        <dbReference type="ARBA" id="ARBA00011046"/>
    </source>
</evidence>
<dbReference type="eggNOG" id="COG3682">
    <property type="taxonomic scope" value="Bacteria"/>
</dbReference>
<dbReference type="KEGG" id="msd:MYSTI_00188"/>
<dbReference type="EMBL" id="CP004025">
    <property type="protein sequence ID" value="AGC41547.1"/>
    <property type="molecule type" value="Genomic_DNA"/>
</dbReference>
<dbReference type="GO" id="GO:0045892">
    <property type="term" value="P:negative regulation of DNA-templated transcription"/>
    <property type="evidence" value="ECO:0007669"/>
    <property type="project" value="InterPro"/>
</dbReference>
<name>L7U1S7_MYXSD</name>
<dbReference type="STRING" id="1278073.MYSTI_00188"/>
<dbReference type="HOGENOM" id="CLU_119090_4_2_7"/>
<protein>
    <recommendedName>
        <fullName evidence="7">Transcriptional regulator</fullName>
    </recommendedName>
</protein>
<dbReference type="AlphaFoldDB" id="L7U1S7"/>
<dbReference type="RefSeq" id="WP_015345810.1">
    <property type="nucleotide sequence ID" value="NC_020126.1"/>
</dbReference>
<dbReference type="PATRIC" id="fig|1278073.3.peg.199"/>
<evidence type="ECO:0000256" key="4">
    <source>
        <dbReference type="ARBA" id="ARBA00023163"/>
    </source>
</evidence>
<dbReference type="InterPro" id="IPR036390">
    <property type="entry name" value="WH_DNA-bd_sf"/>
</dbReference>
<reference evidence="5 6" key="1">
    <citation type="journal article" date="2013" name="Genome Announc.">
        <title>Complete genome sequence of Myxococcus stipitatus strain DSM 14675, a fruiting myxobacterium.</title>
        <authorList>
            <person name="Huntley S."/>
            <person name="Kneip S."/>
            <person name="Treuner-Lange A."/>
            <person name="Sogaard-Andersen L."/>
        </authorList>
    </citation>
    <scope>NUCLEOTIDE SEQUENCE [LARGE SCALE GENOMIC DNA]</scope>
    <source>
        <strain evidence="6">DSM 14675 / JCM 12634 / Mx s8</strain>
    </source>
</reference>
<dbReference type="Proteomes" id="UP000011131">
    <property type="component" value="Chromosome"/>
</dbReference>
<evidence type="ECO:0008006" key="7">
    <source>
        <dbReference type="Google" id="ProtNLM"/>
    </source>
</evidence>
<keyword evidence="4" id="KW-0804">Transcription</keyword>
<dbReference type="PIRSF" id="PIRSF019455">
    <property type="entry name" value="CopR_AtkY"/>
    <property type="match status" value="1"/>
</dbReference>
<dbReference type="SUPFAM" id="SSF46785">
    <property type="entry name" value="Winged helix' DNA-binding domain"/>
    <property type="match status" value="1"/>
</dbReference>
<keyword evidence="2" id="KW-0805">Transcription regulation</keyword>
<accession>L7U1S7</accession>
<organism evidence="5 6">
    <name type="scientific">Myxococcus stipitatus (strain DSM 14675 / JCM 12634 / Mx s8)</name>
    <dbReference type="NCBI Taxonomy" id="1278073"/>
    <lineage>
        <taxon>Bacteria</taxon>
        <taxon>Pseudomonadati</taxon>
        <taxon>Myxococcota</taxon>
        <taxon>Myxococcia</taxon>
        <taxon>Myxococcales</taxon>
        <taxon>Cystobacterineae</taxon>
        <taxon>Myxococcaceae</taxon>
        <taxon>Myxococcus</taxon>
    </lineage>
</organism>
<dbReference type="OrthoDB" id="279010at2"/>
<evidence type="ECO:0000256" key="2">
    <source>
        <dbReference type="ARBA" id="ARBA00023015"/>
    </source>
</evidence>
<dbReference type="InterPro" id="IPR005650">
    <property type="entry name" value="BlaI_family"/>
</dbReference>
<dbReference type="GO" id="GO:0003677">
    <property type="term" value="F:DNA binding"/>
    <property type="evidence" value="ECO:0007669"/>
    <property type="project" value="UniProtKB-KW"/>
</dbReference>
<evidence type="ECO:0000256" key="3">
    <source>
        <dbReference type="ARBA" id="ARBA00023125"/>
    </source>
</evidence>
<sequence>MSESKLPRPTDGELAILRVLWARGDSTVREVHESLNRKEPEEGTGYTTVLKLMQIMTDKGLVERDESQRAHVYRARATEQRTQRQLVTDLVERAFGGSPARLAMQALSSRKTSPEELAELRQLLDSLEGADE</sequence>
<keyword evidence="3" id="KW-0238">DNA-binding</keyword>
<gene>
    <name evidence="5" type="ordered locus">MYSTI_00188</name>
</gene>
<dbReference type="Pfam" id="PF03965">
    <property type="entry name" value="Penicillinase_R"/>
    <property type="match status" value="1"/>
</dbReference>
<evidence type="ECO:0000313" key="5">
    <source>
        <dbReference type="EMBL" id="AGC41547.1"/>
    </source>
</evidence>
<comment type="similarity">
    <text evidence="1">Belongs to the BlaI transcriptional regulatory family.</text>
</comment>
<evidence type="ECO:0000313" key="6">
    <source>
        <dbReference type="Proteomes" id="UP000011131"/>
    </source>
</evidence>
<dbReference type="InterPro" id="IPR036388">
    <property type="entry name" value="WH-like_DNA-bd_sf"/>
</dbReference>
<keyword evidence="6" id="KW-1185">Reference proteome</keyword>
<dbReference type="Gene3D" id="1.10.4040.10">
    <property type="entry name" value="Penicillinase repressor domain"/>
    <property type="match status" value="1"/>
</dbReference>
<dbReference type="Gene3D" id="1.10.10.10">
    <property type="entry name" value="Winged helix-like DNA-binding domain superfamily/Winged helix DNA-binding domain"/>
    <property type="match status" value="1"/>
</dbReference>
<proteinExistence type="inferred from homology"/>